<keyword evidence="3" id="KW-1185">Reference proteome</keyword>
<reference evidence="2 3" key="1">
    <citation type="submission" date="2016-06" db="EMBL/GenBank/DDBJ databases">
        <authorList>
            <person name="Kjaerup R.B."/>
            <person name="Dalgaard T.S."/>
            <person name="Juul-Madsen H.R."/>
        </authorList>
    </citation>
    <scope>NUCLEOTIDE SEQUENCE [LARGE SCALE GENOMIC DNA]</scope>
    <source>
        <strain evidence="2">2</strain>
    </source>
</reference>
<evidence type="ECO:0000313" key="3">
    <source>
        <dbReference type="Proteomes" id="UP000199600"/>
    </source>
</evidence>
<dbReference type="Proteomes" id="UP000199600">
    <property type="component" value="Unassembled WGS sequence"/>
</dbReference>
<sequence>MDDGGKQLRACDAKEIAGVVQRQMAVNNATECSHSRPLSPAKAAIQIAHFSYLSVRRITIPDVSDGALKSRNLAGFGLSTDSSPLMTNREGKNHERSTATARHPARQSRRGFSDKP</sequence>
<evidence type="ECO:0000256" key="1">
    <source>
        <dbReference type="SAM" id="MobiDB-lite"/>
    </source>
</evidence>
<accession>A0A1A8XT81</accession>
<feature type="region of interest" description="Disordered" evidence="1">
    <location>
        <begin position="73"/>
        <end position="116"/>
    </location>
</feature>
<proteinExistence type="predicted"/>
<dbReference type="EMBL" id="FLQY01000124">
    <property type="protein sequence ID" value="SBT07153.1"/>
    <property type="molecule type" value="Genomic_DNA"/>
</dbReference>
<organism evidence="2 3">
    <name type="scientific">Candidatus Propionivibrio aalborgensis</name>
    <dbReference type="NCBI Taxonomy" id="1860101"/>
    <lineage>
        <taxon>Bacteria</taxon>
        <taxon>Pseudomonadati</taxon>
        <taxon>Pseudomonadota</taxon>
        <taxon>Betaproteobacteria</taxon>
        <taxon>Rhodocyclales</taxon>
        <taxon>Rhodocyclaceae</taxon>
        <taxon>Propionivibrio</taxon>
    </lineage>
</organism>
<gene>
    <name evidence="2" type="ORF">PROAA_210036</name>
</gene>
<name>A0A1A8XT81_9RHOO</name>
<protein>
    <submittedName>
        <fullName evidence="2">Uncharacterized protein</fullName>
    </submittedName>
</protein>
<evidence type="ECO:0000313" key="2">
    <source>
        <dbReference type="EMBL" id="SBT07153.1"/>
    </source>
</evidence>
<dbReference type="AlphaFoldDB" id="A0A1A8XT81"/>